<dbReference type="InterPro" id="IPR046357">
    <property type="entry name" value="PPIase_dom_sf"/>
</dbReference>
<feature type="signal peptide" evidence="7">
    <location>
        <begin position="1"/>
        <end position="23"/>
    </location>
</feature>
<keyword evidence="3 5" id="KW-0697">Rotamase</keyword>
<dbReference type="PANTHER" id="PTHR46046:SF5">
    <property type="entry name" value="PEPTIDYLPROLYL ISOMERASE"/>
    <property type="match status" value="1"/>
</dbReference>
<evidence type="ECO:0000313" key="10">
    <source>
        <dbReference type="Proteomes" id="UP001157069"/>
    </source>
</evidence>
<feature type="domain" description="PPIase FKBP-type" evidence="8">
    <location>
        <begin position="87"/>
        <end position="175"/>
    </location>
</feature>
<accession>A0ABQ6JXH6</accession>
<keyword evidence="7" id="KW-0732">Signal</keyword>
<dbReference type="InterPro" id="IPR051989">
    <property type="entry name" value="FKBP-like_isomerase"/>
</dbReference>
<evidence type="ECO:0000256" key="3">
    <source>
        <dbReference type="ARBA" id="ARBA00023110"/>
    </source>
</evidence>
<gene>
    <name evidence="9" type="ORF">GCM10025869_27350</name>
</gene>
<comment type="caution">
    <text evidence="9">The sequence shown here is derived from an EMBL/GenBank/DDBJ whole genome shotgun (WGS) entry which is preliminary data.</text>
</comment>
<organism evidence="9 10">
    <name type="scientific">Homoserinibacter gongjuensis</name>
    <dbReference type="NCBI Taxonomy" id="1162968"/>
    <lineage>
        <taxon>Bacteria</taxon>
        <taxon>Bacillati</taxon>
        <taxon>Actinomycetota</taxon>
        <taxon>Actinomycetes</taxon>
        <taxon>Micrococcales</taxon>
        <taxon>Microbacteriaceae</taxon>
        <taxon>Homoserinibacter</taxon>
    </lineage>
</organism>
<dbReference type="RefSeq" id="WP_284300864.1">
    <property type="nucleotide sequence ID" value="NZ_BSVA01000001.1"/>
</dbReference>
<name>A0ABQ6JXH6_9MICO</name>
<dbReference type="InterPro" id="IPR001179">
    <property type="entry name" value="PPIase_FKBP_dom"/>
</dbReference>
<dbReference type="Pfam" id="PF00254">
    <property type="entry name" value="FKBP_C"/>
    <property type="match status" value="1"/>
</dbReference>
<dbReference type="PANTHER" id="PTHR46046">
    <property type="entry name" value="PEPTIDYLPROLYL ISOMERASE"/>
    <property type="match status" value="1"/>
</dbReference>
<dbReference type="PROSITE" id="PS50059">
    <property type="entry name" value="FKBP_PPIASE"/>
    <property type="match status" value="2"/>
</dbReference>
<keyword evidence="4 5" id="KW-0413">Isomerase</keyword>
<evidence type="ECO:0000256" key="1">
    <source>
        <dbReference type="ARBA" id="ARBA00000971"/>
    </source>
</evidence>
<evidence type="ECO:0000256" key="4">
    <source>
        <dbReference type="ARBA" id="ARBA00023235"/>
    </source>
</evidence>
<dbReference type="Proteomes" id="UP001157069">
    <property type="component" value="Unassembled WGS sequence"/>
</dbReference>
<comment type="similarity">
    <text evidence="6">Belongs to the FKBP-type PPIase family.</text>
</comment>
<reference evidence="10" key="1">
    <citation type="journal article" date="2019" name="Int. J. Syst. Evol. Microbiol.">
        <title>The Global Catalogue of Microorganisms (GCM) 10K type strain sequencing project: providing services to taxonomists for standard genome sequencing and annotation.</title>
        <authorList>
            <consortium name="The Broad Institute Genomics Platform"/>
            <consortium name="The Broad Institute Genome Sequencing Center for Infectious Disease"/>
            <person name="Wu L."/>
            <person name="Ma J."/>
        </authorList>
    </citation>
    <scope>NUCLEOTIDE SEQUENCE [LARGE SCALE GENOMIC DNA]</scope>
    <source>
        <strain evidence="10">NBRC 108755</strain>
    </source>
</reference>
<dbReference type="PROSITE" id="PS51257">
    <property type="entry name" value="PROKAR_LIPOPROTEIN"/>
    <property type="match status" value="1"/>
</dbReference>
<feature type="domain" description="PPIase FKBP-type" evidence="8">
    <location>
        <begin position="229"/>
        <end position="314"/>
    </location>
</feature>
<evidence type="ECO:0000256" key="7">
    <source>
        <dbReference type="SAM" id="SignalP"/>
    </source>
</evidence>
<dbReference type="EMBL" id="BSVA01000001">
    <property type="protein sequence ID" value="GMA92206.1"/>
    <property type="molecule type" value="Genomic_DNA"/>
</dbReference>
<keyword evidence="2" id="KW-0677">Repeat</keyword>
<evidence type="ECO:0000256" key="6">
    <source>
        <dbReference type="RuleBase" id="RU003915"/>
    </source>
</evidence>
<dbReference type="Gene3D" id="3.10.50.40">
    <property type="match status" value="2"/>
</dbReference>
<evidence type="ECO:0000256" key="5">
    <source>
        <dbReference type="PROSITE-ProRule" id="PRU00277"/>
    </source>
</evidence>
<evidence type="ECO:0000256" key="2">
    <source>
        <dbReference type="ARBA" id="ARBA00022737"/>
    </source>
</evidence>
<protein>
    <recommendedName>
        <fullName evidence="6">Peptidyl-prolyl cis-trans isomerase</fullName>
        <ecNumber evidence="6">5.2.1.8</ecNumber>
    </recommendedName>
</protein>
<evidence type="ECO:0000313" key="9">
    <source>
        <dbReference type="EMBL" id="GMA92206.1"/>
    </source>
</evidence>
<feature type="chain" id="PRO_5045796008" description="Peptidyl-prolyl cis-trans isomerase" evidence="7">
    <location>
        <begin position="24"/>
        <end position="316"/>
    </location>
</feature>
<proteinExistence type="inferred from homology"/>
<dbReference type="EC" id="5.2.1.8" evidence="6"/>
<comment type="catalytic activity">
    <reaction evidence="1 5 6">
        <text>[protein]-peptidylproline (omega=180) = [protein]-peptidylproline (omega=0)</text>
        <dbReference type="Rhea" id="RHEA:16237"/>
        <dbReference type="Rhea" id="RHEA-COMP:10747"/>
        <dbReference type="Rhea" id="RHEA-COMP:10748"/>
        <dbReference type="ChEBI" id="CHEBI:83833"/>
        <dbReference type="ChEBI" id="CHEBI:83834"/>
        <dbReference type="EC" id="5.2.1.8"/>
    </reaction>
</comment>
<dbReference type="SUPFAM" id="SSF54534">
    <property type="entry name" value="FKBP-like"/>
    <property type="match status" value="2"/>
</dbReference>
<keyword evidence="10" id="KW-1185">Reference proteome</keyword>
<evidence type="ECO:0000259" key="8">
    <source>
        <dbReference type="PROSITE" id="PS50059"/>
    </source>
</evidence>
<sequence>MPRALPLLTVAALAVALVGCSSAQPDTNSTPDGASDACVGGGAASDAVTVTGDFGTAPTVSFDAPMTVDATQRTVAIEGTGDAITRGATASLQFTLYNGTTGDVLTQTDYTSDAETIAVDGLLPGLESTLICSTVGSRVVGVVPPAEGFGDAGSQQLGVEGGQALVFVLDVIDIIPSAADAMTEWTTDVPKVVRADDGTPTITLPETDPPADLMLTVLTEGDGAVVGDGDSVTVDYLGMSWDTGEVFDESFSKSPATFATTGVVPGFGAALVGQKVGSTVLVTIPPIYAYGTDPNAAQLGGQTLVFLIDIKDSAAS</sequence>